<reference evidence="1 2" key="1">
    <citation type="submission" date="2019-05" db="EMBL/GenBank/DDBJ databases">
        <title>Another draft genome of Portunus trituberculatus and its Hox gene families provides insights of decapod evolution.</title>
        <authorList>
            <person name="Jeong J.-H."/>
            <person name="Song I."/>
            <person name="Kim S."/>
            <person name="Choi T."/>
            <person name="Kim D."/>
            <person name="Ryu S."/>
            <person name="Kim W."/>
        </authorList>
    </citation>
    <scope>NUCLEOTIDE SEQUENCE [LARGE SCALE GENOMIC DNA]</scope>
    <source>
        <tissue evidence="1">Muscle</tissue>
    </source>
</reference>
<dbReference type="Proteomes" id="UP000324222">
    <property type="component" value="Unassembled WGS sequence"/>
</dbReference>
<organism evidence="1 2">
    <name type="scientific">Portunus trituberculatus</name>
    <name type="common">Swimming crab</name>
    <name type="synonym">Neptunus trituberculatus</name>
    <dbReference type="NCBI Taxonomy" id="210409"/>
    <lineage>
        <taxon>Eukaryota</taxon>
        <taxon>Metazoa</taxon>
        <taxon>Ecdysozoa</taxon>
        <taxon>Arthropoda</taxon>
        <taxon>Crustacea</taxon>
        <taxon>Multicrustacea</taxon>
        <taxon>Malacostraca</taxon>
        <taxon>Eumalacostraca</taxon>
        <taxon>Eucarida</taxon>
        <taxon>Decapoda</taxon>
        <taxon>Pleocyemata</taxon>
        <taxon>Brachyura</taxon>
        <taxon>Eubrachyura</taxon>
        <taxon>Portunoidea</taxon>
        <taxon>Portunidae</taxon>
        <taxon>Portuninae</taxon>
        <taxon>Portunus</taxon>
    </lineage>
</organism>
<evidence type="ECO:0008006" key="3">
    <source>
        <dbReference type="Google" id="ProtNLM"/>
    </source>
</evidence>
<evidence type="ECO:0000313" key="2">
    <source>
        <dbReference type="Proteomes" id="UP000324222"/>
    </source>
</evidence>
<accession>A0A5B7H644</accession>
<proteinExistence type="predicted"/>
<gene>
    <name evidence="1" type="ORF">E2C01_058686</name>
</gene>
<name>A0A5B7H644_PORTR</name>
<sequence>MNTEIELITVYLSVSAKVKETSVKSELTKIIENKDSAVLMIGDVNGHLGFLGDQPVNDNG</sequence>
<dbReference type="AlphaFoldDB" id="A0A5B7H644"/>
<dbReference type="EMBL" id="VSRR010022263">
    <property type="protein sequence ID" value="MPC64568.1"/>
    <property type="molecule type" value="Genomic_DNA"/>
</dbReference>
<keyword evidence="2" id="KW-1185">Reference proteome</keyword>
<evidence type="ECO:0000313" key="1">
    <source>
        <dbReference type="EMBL" id="MPC64568.1"/>
    </source>
</evidence>
<protein>
    <recommendedName>
        <fullName evidence="3">Craniofacial development protein 2</fullName>
    </recommendedName>
</protein>
<comment type="caution">
    <text evidence="1">The sequence shown here is derived from an EMBL/GenBank/DDBJ whole genome shotgun (WGS) entry which is preliminary data.</text>
</comment>